<keyword evidence="12" id="KW-1185">Reference proteome</keyword>
<feature type="transmembrane region" description="Helical" evidence="9">
    <location>
        <begin position="57"/>
        <end position="75"/>
    </location>
</feature>
<dbReference type="GO" id="GO:0004930">
    <property type="term" value="F:G protein-coupled receptor activity"/>
    <property type="evidence" value="ECO:0007669"/>
    <property type="project" value="UniProtKB-KW"/>
</dbReference>
<feature type="transmembrane region" description="Helical" evidence="9">
    <location>
        <begin position="268"/>
        <end position="289"/>
    </location>
</feature>
<feature type="transmembrane region" description="Helical" evidence="9">
    <location>
        <begin position="180"/>
        <end position="205"/>
    </location>
</feature>
<evidence type="ECO:0000313" key="11">
    <source>
        <dbReference type="Ensembl" id="ENSACIP00000018287.1"/>
    </source>
</evidence>
<organism evidence="11 12">
    <name type="scientific">Amphilophus citrinellus</name>
    <name type="common">Midas cichlid</name>
    <name type="synonym">Cichlasoma citrinellum</name>
    <dbReference type="NCBI Taxonomy" id="61819"/>
    <lineage>
        <taxon>Eukaryota</taxon>
        <taxon>Metazoa</taxon>
        <taxon>Chordata</taxon>
        <taxon>Craniata</taxon>
        <taxon>Vertebrata</taxon>
        <taxon>Euteleostomi</taxon>
        <taxon>Actinopterygii</taxon>
        <taxon>Neopterygii</taxon>
        <taxon>Teleostei</taxon>
        <taxon>Neoteleostei</taxon>
        <taxon>Acanthomorphata</taxon>
        <taxon>Ovalentaria</taxon>
        <taxon>Cichlomorphae</taxon>
        <taxon>Cichliformes</taxon>
        <taxon>Cichlidae</taxon>
        <taxon>New World cichlids</taxon>
        <taxon>Cichlasomatinae</taxon>
        <taxon>Heroini</taxon>
        <taxon>Amphilophus</taxon>
    </lineage>
</organism>
<dbReference type="PANTHER" id="PTHR46048">
    <property type="entry name" value="HYDROXYCARBOXYLIC ACID RECEPTOR 2"/>
    <property type="match status" value="1"/>
</dbReference>
<dbReference type="OMA" id="EFLLPWF"/>
<dbReference type="Proteomes" id="UP000261340">
    <property type="component" value="Unplaced"/>
</dbReference>
<comment type="similarity">
    <text evidence="8">Belongs to the G-protein coupled receptor 1 family.</text>
</comment>
<dbReference type="GO" id="GO:0005886">
    <property type="term" value="C:plasma membrane"/>
    <property type="evidence" value="ECO:0007669"/>
    <property type="project" value="TreeGrafter"/>
</dbReference>
<dbReference type="PANTHER" id="PTHR46048:SF10">
    <property type="entry name" value="HYDROXYCARBOXYLIC ACID RECEPTOR 1-4-RELATED"/>
    <property type="match status" value="1"/>
</dbReference>
<keyword evidence="3 9" id="KW-1133">Transmembrane helix</keyword>
<proteinExistence type="inferred from homology"/>
<dbReference type="Ensembl" id="ENSACIT00000018776.1">
    <property type="protein sequence ID" value="ENSACIP00000018287.1"/>
    <property type="gene ID" value="ENSACIG00000014271.1"/>
</dbReference>
<feature type="transmembrane region" description="Helical" evidence="9">
    <location>
        <begin position="226"/>
        <end position="248"/>
    </location>
</feature>
<dbReference type="Pfam" id="PF00001">
    <property type="entry name" value="7tm_1"/>
    <property type="match status" value="1"/>
</dbReference>
<dbReference type="PRINTS" id="PR00237">
    <property type="entry name" value="GPCRRHODOPSN"/>
</dbReference>
<evidence type="ECO:0000256" key="3">
    <source>
        <dbReference type="ARBA" id="ARBA00022989"/>
    </source>
</evidence>
<evidence type="ECO:0000256" key="7">
    <source>
        <dbReference type="ARBA" id="ARBA00023224"/>
    </source>
</evidence>
<keyword evidence="4 8" id="KW-0297">G-protein coupled receptor</keyword>
<dbReference type="AlphaFoldDB" id="A0A3Q0S617"/>
<evidence type="ECO:0000256" key="5">
    <source>
        <dbReference type="ARBA" id="ARBA00023136"/>
    </source>
</evidence>
<reference evidence="11" key="1">
    <citation type="submission" date="2025-08" db="UniProtKB">
        <authorList>
            <consortium name="Ensembl"/>
        </authorList>
    </citation>
    <scope>IDENTIFICATION</scope>
</reference>
<evidence type="ECO:0000256" key="1">
    <source>
        <dbReference type="ARBA" id="ARBA00004141"/>
    </source>
</evidence>
<feature type="domain" description="G-protein coupled receptors family 1 profile" evidence="10">
    <location>
        <begin position="37"/>
        <end position="287"/>
    </location>
</feature>
<feature type="transmembrane region" description="Helical" evidence="9">
    <location>
        <begin position="24"/>
        <end position="45"/>
    </location>
</feature>
<dbReference type="InterPro" id="IPR017452">
    <property type="entry name" value="GPCR_Rhodpsn_7TM"/>
</dbReference>
<protein>
    <submittedName>
        <fullName evidence="11">Oxoeicosanoid receptor 1</fullName>
    </submittedName>
</protein>
<dbReference type="InterPro" id="IPR000276">
    <property type="entry name" value="GPCR_Rhodpsn"/>
</dbReference>
<accession>A0A3Q0S617</accession>
<comment type="subcellular location">
    <subcellularLocation>
        <location evidence="1">Membrane</location>
        <topology evidence="1">Multi-pass membrane protein</topology>
    </subcellularLocation>
</comment>
<dbReference type="InterPro" id="IPR051893">
    <property type="entry name" value="HCARs"/>
</dbReference>
<evidence type="ECO:0000256" key="8">
    <source>
        <dbReference type="RuleBase" id="RU000688"/>
    </source>
</evidence>
<dbReference type="SUPFAM" id="SSF81321">
    <property type="entry name" value="Family A G protein-coupled receptor-like"/>
    <property type="match status" value="1"/>
</dbReference>
<evidence type="ECO:0000256" key="6">
    <source>
        <dbReference type="ARBA" id="ARBA00023170"/>
    </source>
</evidence>
<keyword evidence="6 8" id="KW-0675">Receptor</keyword>
<dbReference type="PROSITE" id="PS00237">
    <property type="entry name" value="G_PROTEIN_RECEP_F1_1"/>
    <property type="match status" value="1"/>
</dbReference>
<feature type="transmembrane region" description="Helical" evidence="9">
    <location>
        <begin position="95"/>
        <end position="115"/>
    </location>
</feature>
<dbReference type="Gene3D" id="1.20.1070.10">
    <property type="entry name" value="Rhodopsin 7-helix transmembrane proteins"/>
    <property type="match status" value="1"/>
</dbReference>
<name>A0A3Q0S617_AMPCI</name>
<evidence type="ECO:0000313" key="12">
    <source>
        <dbReference type="Proteomes" id="UP000261340"/>
    </source>
</evidence>
<keyword evidence="2 8" id="KW-0812">Transmembrane</keyword>
<keyword evidence="5 9" id="KW-0472">Membrane</keyword>
<evidence type="ECO:0000256" key="2">
    <source>
        <dbReference type="ARBA" id="ARBA00022692"/>
    </source>
</evidence>
<sequence>IRSLSVHELKSFPHHCLHLRKAQIQLGLAIEFLGLPGTIVSLWIFCCCMKSWKPHTLFLFNLVLADFLVLINVPFRIDTHLRGKWVFGRAWCRISLFMLTVNRSASIAFMTAVALDRYFKVVHPHHCISRITSGRAGWLAGLIWVAVVARGIPLLTANLFHEASGRCRSFNSYEKDPVPIKLHYIAFIAEFLLPWFLLLFCSAQIACQLRRRRLDRQVKGRRAIKAVVVIILVFTLCFMPSVITGLVAVYIKKFYPDDCYSYTKATELFKICIVLTYLNSALDPIVYTFSSSMFRDALKNSILKDVLQISFQGGMTA</sequence>
<reference evidence="11" key="2">
    <citation type="submission" date="2025-09" db="UniProtKB">
        <authorList>
            <consortium name="Ensembl"/>
        </authorList>
    </citation>
    <scope>IDENTIFICATION</scope>
</reference>
<keyword evidence="7 8" id="KW-0807">Transducer</keyword>
<feature type="transmembrane region" description="Helical" evidence="9">
    <location>
        <begin position="136"/>
        <end position="160"/>
    </location>
</feature>
<dbReference type="GeneTree" id="ENSGT01140000282516"/>
<evidence type="ECO:0000256" key="4">
    <source>
        <dbReference type="ARBA" id="ARBA00023040"/>
    </source>
</evidence>
<dbReference type="PROSITE" id="PS50262">
    <property type="entry name" value="G_PROTEIN_RECEP_F1_2"/>
    <property type="match status" value="1"/>
</dbReference>
<evidence type="ECO:0000256" key="9">
    <source>
        <dbReference type="SAM" id="Phobius"/>
    </source>
</evidence>
<evidence type="ECO:0000259" key="10">
    <source>
        <dbReference type="PROSITE" id="PS50262"/>
    </source>
</evidence>
<dbReference type="STRING" id="61819.ENSACIP00000018287"/>